<evidence type="ECO:0000313" key="2">
    <source>
        <dbReference type="Proteomes" id="UP001595528"/>
    </source>
</evidence>
<evidence type="ECO:0000313" key="1">
    <source>
        <dbReference type="EMBL" id="MFC3229158.1"/>
    </source>
</evidence>
<protein>
    <submittedName>
        <fullName evidence="1">Uncharacterized protein</fullName>
    </submittedName>
</protein>
<keyword evidence="2" id="KW-1185">Reference proteome</keyword>
<accession>A0ABV7L3G1</accession>
<reference evidence="2" key="1">
    <citation type="journal article" date="2019" name="Int. J. Syst. Evol. Microbiol.">
        <title>The Global Catalogue of Microorganisms (GCM) 10K type strain sequencing project: providing services to taxonomists for standard genome sequencing and annotation.</title>
        <authorList>
            <consortium name="The Broad Institute Genomics Platform"/>
            <consortium name="The Broad Institute Genome Sequencing Center for Infectious Disease"/>
            <person name="Wu L."/>
            <person name="Ma J."/>
        </authorList>
    </citation>
    <scope>NUCLEOTIDE SEQUENCE [LARGE SCALE GENOMIC DNA]</scope>
    <source>
        <strain evidence="2">KCTC 42964</strain>
    </source>
</reference>
<comment type="caution">
    <text evidence="1">The sequence shown here is derived from an EMBL/GenBank/DDBJ whole genome shotgun (WGS) entry which is preliminary data.</text>
</comment>
<dbReference type="RefSeq" id="WP_379903097.1">
    <property type="nucleotide sequence ID" value="NZ_JBHRTR010000031.1"/>
</dbReference>
<proteinExistence type="predicted"/>
<name>A0ABV7L3G1_9PROT</name>
<gene>
    <name evidence="1" type="ORF">ACFOGJ_18070</name>
</gene>
<dbReference type="Proteomes" id="UP001595528">
    <property type="component" value="Unassembled WGS sequence"/>
</dbReference>
<dbReference type="EMBL" id="JBHRTR010000031">
    <property type="protein sequence ID" value="MFC3229158.1"/>
    <property type="molecule type" value="Genomic_DNA"/>
</dbReference>
<organism evidence="1 2">
    <name type="scientific">Marinibaculum pumilum</name>
    <dbReference type="NCBI Taxonomy" id="1766165"/>
    <lineage>
        <taxon>Bacteria</taxon>
        <taxon>Pseudomonadati</taxon>
        <taxon>Pseudomonadota</taxon>
        <taxon>Alphaproteobacteria</taxon>
        <taxon>Rhodospirillales</taxon>
        <taxon>Rhodospirillaceae</taxon>
        <taxon>Marinibaculum</taxon>
    </lineage>
</organism>
<sequence>MWLIGERAFASKHGPSLDEHLQRWIATLELRMSRMNAMDLDGISDRAAAEDLVQRHAIQPLEVDIGAARDGCIPVRVSAHNRFDYDMEPGDPPVPGFRVTRAFSFKGDPALWEMKPALIVTHLVRGTVKGRNFIVGADVPEEVVDEAHAHIRRCTDDLPDCLVRQADQIRSCRDEAVERLTGLIARHRAG</sequence>